<dbReference type="Proteomes" id="UP000634136">
    <property type="component" value="Unassembled WGS sequence"/>
</dbReference>
<evidence type="ECO:0000313" key="1">
    <source>
        <dbReference type="EMBL" id="KAF7832185.1"/>
    </source>
</evidence>
<sequence length="59" mass="7033">MAQRGTPSLSLTLKLSEARRTSTNLLHSLEQGKNWDVLKSTNMIFYRFFFIDTIQRRWQ</sequence>
<gene>
    <name evidence="1" type="ORF">G2W53_014518</name>
</gene>
<keyword evidence="2" id="KW-1185">Reference proteome</keyword>
<name>A0A835C5S8_9FABA</name>
<protein>
    <submittedName>
        <fullName evidence="1">Uncharacterized protein</fullName>
    </submittedName>
</protein>
<dbReference type="AlphaFoldDB" id="A0A835C5S8"/>
<dbReference type="EMBL" id="JAAIUW010000005">
    <property type="protein sequence ID" value="KAF7832185.1"/>
    <property type="molecule type" value="Genomic_DNA"/>
</dbReference>
<accession>A0A835C5S8</accession>
<organism evidence="1 2">
    <name type="scientific">Senna tora</name>
    <dbReference type="NCBI Taxonomy" id="362788"/>
    <lineage>
        <taxon>Eukaryota</taxon>
        <taxon>Viridiplantae</taxon>
        <taxon>Streptophyta</taxon>
        <taxon>Embryophyta</taxon>
        <taxon>Tracheophyta</taxon>
        <taxon>Spermatophyta</taxon>
        <taxon>Magnoliopsida</taxon>
        <taxon>eudicotyledons</taxon>
        <taxon>Gunneridae</taxon>
        <taxon>Pentapetalae</taxon>
        <taxon>rosids</taxon>
        <taxon>fabids</taxon>
        <taxon>Fabales</taxon>
        <taxon>Fabaceae</taxon>
        <taxon>Caesalpinioideae</taxon>
        <taxon>Cassia clade</taxon>
        <taxon>Senna</taxon>
    </lineage>
</organism>
<comment type="caution">
    <text evidence="1">The sequence shown here is derived from an EMBL/GenBank/DDBJ whole genome shotgun (WGS) entry which is preliminary data.</text>
</comment>
<evidence type="ECO:0000313" key="2">
    <source>
        <dbReference type="Proteomes" id="UP000634136"/>
    </source>
</evidence>
<proteinExistence type="predicted"/>
<reference evidence="1" key="1">
    <citation type="submission" date="2020-09" db="EMBL/GenBank/DDBJ databases">
        <title>Genome-Enabled Discovery of Anthraquinone Biosynthesis in Senna tora.</title>
        <authorList>
            <person name="Kang S.-H."/>
            <person name="Pandey R.P."/>
            <person name="Lee C.-M."/>
            <person name="Sim J.-S."/>
            <person name="Jeong J.-T."/>
            <person name="Choi B.-S."/>
            <person name="Jung M."/>
            <person name="Ginzburg D."/>
            <person name="Zhao K."/>
            <person name="Won S.Y."/>
            <person name="Oh T.-J."/>
            <person name="Yu Y."/>
            <person name="Kim N.-H."/>
            <person name="Lee O.R."/>
            <person name="Lee T.-H."/>
            <person name="Bashyal P."/>
            <person name="Kim T.-S."/>
            <person name="Lee W.-H."/>
            <person name="Kawkins C."/>
            <person name="Kim C.-K."/>
            <person name="Kim J.S."/>
            <person name="Ahn B.O."/>
            <person name="Rhee S.Y."/>
            <person name="Sohng J.K."/>
        </authorList>
    </citation>
    <scope>NUCLEOTIDE SEQUENCE</scope>
    <source>
        <tissue evidence="1">Leaf</tissue>
    </source>
</reference>